<reference evidence="6" key="1">
    <citation type="journal article" date="2014" name="Int. J. Syst. Evol. Microbiol.">
        <title>Complete genome sequence of Corynebacterium casei LMG S-19264T (=DSM 44701T), isolated from a smear-ripened cheese.</title>
        <authorList>
            <consortium name="US DOE Joint Genome Institute (JGI-PGF)"/>
            <person name="Walter F."/>
            <person name="Albersmeier A."/>
            <person name="Kalinowski J."/>
            <person name="Ruckert C."/>
        </authorList>
    </citation>
    <scope>NUCLEOTIDE SEQUENCE</scope>
    <source>
        <strain evidence="6">KCTC 32513</strain>
    </source>
</reference>
<dbReference type="PANTHER" id="PTHR12835">
    <property type="entry name" value="BIOTIN PROTEIN LIGASE"/>
    <property type="match status" value="1"/>
</dbReference>
<dbReference type="EC" id="6.3.4.15" evidence="3"/>
<keyword evidence="7" id="KW-1185">Reference proteome</keyword>
<dbReference type="InterPro" id="IPR004408">
    <property type="entry name" value="Biotin_CoA_COase_ligase"/>
</dbReference>
<accession>A0A8J3CS32</accession>
<dbReference type="InterPro" id="IPR004143">
    <property type="entry name" value="BPL_LPL_catalytic"/>
</dbReference>
<evidence type="ECO:0000256" key="1">
    <source>
        <dbReference type="ARBA" id="ARBA00022598"/>
    </source>
</evidence>
<dbReference type="PANTHER" id="PTHR12835:SF5">
    <property type="entry name" value="BIOTIN--PROTEIN LIGASE"/>
    <property type="match status" value="1"/>
</dbReference>
<reference evidence="6" key="2">
    <citation type="submission" date="2020-09" db="EMBL/GenBank/DDBJ databases">
        <authorList>
            <person name="Sun Q."/>
            <person name="Kim S."/>
        </authorList>
    </citation>
    <scope>NUCLEOTIDE SEQUENCE</scope>
    <source>
        <strain evidence="6">KCTC 32513</strain>
    </source>
</reference>
<dbReference type="InterPro" id="IPR045864">
    <property type="entry name" value="aa-tRNA-synth_II/BPL/LPL"/>
</dbReference>
<dbReference type="SUPFAM" id="SSF55681">
    <property type="entry name" value="Class II aaRS and biotin synthetases"/>
    <property type="match status" value="1"/>
</dbReference>
<organism evidence="6 7">
    <name type="scientific">Algimonas arctica</name>
    <dbReference type="NCBI Taxonomy" id="1479486"/>
    <lineage>
        <taxon>Bacteria</taxon>
        <taxon>Pseudomonadati</taxon>
        <taxon>Pseudomonadota</taxon>
        <taxon>Alphaproteobacteria</taxon>
        <taxon>Maricaulales</taxon>
        <taxon>Robiginitomaculaceae</taxon>
        <taxon>Algimonas</taxon>
    </lineage>
</organism>
<dbReference type="RefSeq" id="WP_189496524.1">
    <property type="nucleotide sequence ID" value="NZ_BMZH01000004.1"/>
</dbReference>
<dbReference type="PROSITE" id="PS51733">
    <property type="entry name" value="BPL_LPL_CATALYTIC"/>
    <property type="match status" value="1"/>
</dbReference>
<dbReference type="InterPro" id="IPR003142">
    <property type="entry name" value="BPL_C"/>
</dbReference>
<dbReference type="Gene3D" id="3.30.930.10">
    <property type="entry name" value="Bira Bifunctional Protein, Domain 2"/>
    <property type="match status" value="1"/>
</dbReference>
<name>A0A8J3CS32_9PROT</name>
<evidence type="ECO:0000313" key="6">
    <source>
        <dbReference type="EMBL" id="GHA90875.1"/>
    </source>
</evidence>
<dbReference type="Pfam" id="PF03099">
    <property type="entry name" value="BPL_LplA_LipB"/>
    <property type="match status" value="1"/>
</dbReference>
<dbReference type="CDD" id="cd16442">
    <property type="entry name" value="BPL"/>
    <property type="match status" value="1"/>
</dbReference>
<keyword evidence="1 6" id="KW-0436">Ligase</keyword>
<feature type="domain" description="BPL/LPL catalytic" evidence="5">
    <location>
        <begin position="1"/>
        <end position="183"/>
    </location>
</feature>
<dbReference type="AlphaFoldDB" id="A0A8J3CS32"/>
<evidence type="ECO:0000256" key="4">
    <source>
        <dbReference type="ARBA" id="ARBA00047846"/>
    </source>
</evidence>
<comment type="catalytic activity">
    <reaction evidence="4">
        <text>biotin + L-lysyl-[protein] + ATP = N(6)-biotinyl-L-lysyl-[protein] + AMP + diphosphate + H(+)</text>
        <dbReference type="Rhea" id="RHEA:11756"/>
        <dbReference type="Rhea" id="RHEA-COMP:9752"/>
        <dbReference type="Rhea" id="RHEA-COMP:10505"/>
        <dbReference type="ChEBI" id="CHEBI:15378"/>
        <dbReference type="ChEBI" id="CHEBI:29969"/>
        <dbReference type="ChEBI" id="CHEBI:30616"/>
        <dbReference type="ChEBI" id="CHEBI:33019"/>
        <dbReference type="ChEBI" id="CHEBI:57586"/>
        <dbReference type="ChEBI" id="CHEBI:83144"/>
        <dbReference type="ChEBI" id="CHEBI:456215"/>
        <dbReference type="EC" id="6.3.4.15"/>
    </reaction>
</comment>
<dbReference type="GO" id="GO:0004077">
    <property type="term" value="F:biotin--[biotin carboxyl-carrier protein] ligase activity"/>
    <property type="evidence" value="ECO:0007669"/>
    <property type="project" value="UniProtKB-EC"/>
</dbReference>
<keyword evidence="2" id="KW-0092">Biotin</keyword>
<evidence type="ECO:0000259" key="5">
    <source>
        <dbReference type="PROSITE" id="PS51733"/>
    </source>
</evidence>
<dbReference type="NCBIfam" id="TIGR00121">
    <property type="entry name" value="birA_ligase"/>
    <property type="match status" value="1"/>
</dbReference>
<gene>
    <name evidence="6" type="ORF">GCM10009069_12390</name>
</gene>
<proteinExistence type="predicted"/>
<evidence type="ECO:0000256" key="2">
    <source>
        <dbReference type="ARBA" id="ARBA00023267"/>
    </source>
</evidence>
<dbReference type="Gene3D" id="2.30.30.100">
    <property type="match status" value="1"/>
</dbReference>
<sequence>MQFIHLDSVGSTQDEARSLYKSGERGPVWVRADVQTQGRGRRDRTWVSCSGNLSATLLLPNSTDPSQSALHGFAASLAIVDTLVAYMPQRPVTLKWPNDALIGGAKISGLLIEREAKALLIGIGINLVSHPDNTPYPATHLLREMKAENLADAEPLFTGAEAVLALLSKHVMQRIGTLRNDGFEPIRKDWLAYAHHLGKTVTVNGLTGTFTDLAPDGALCLILPNGTETRVHAGDVAFG</sequence>
<comment type="caution">
    <text evidence="6">The sequence shown here is derived from an EMBL/GenBank/DDBJ whole genome shotgun (WGS) entry which is preliminary data.</text>
</comment>
<protein>
    <recommendedName>
        <fullName evidence="3">biotin--[biotin carboxyl-carrier protein] ligase</fullName>
        <ecNumber evidence="3">6.3.4.15</ecNumber>
    </recommendedName>
</protein>
<dbReference type="EMBL" id="BMZH01000004">
    <property type="protein sequence ID" value="GHA90875.1"/>
    <property type="molecule type" value="Genomic_DNA"/>
</dbReference>
<dbReference type="GO" id="GO:0005737">
    <property type="term" value="C:cytoplasm"/>
    <property type="evidence" value="ECO:0007669"/>
    <property type="project" value="TreeGrafter"/>
</dbReference>
<evidence type="ECO:0000256" key="3">
    <source>
        <dbReference type="ARBA" id="ARBA00024227"/>
    </source>
</evidence>
<evidence type="ECO:0000313" key="7">
    <source>
        <dbReference type="Proteomes" id="UP000634004"/>
    </source>
</evidence>
<dbReference type="Proteomes" id="UP000634004">
    <property type="component" value="Unassembled WGS sequence"/>
</dbReference>
<dbReference type="Pfam" id="PF02237">
    <property type="entry name" value="BPL_C"/>
    <property type="match status" value="1"/>
</dbReference>